<dbReference type="GO" id="GO:0044718">
    <property type="term" value="P:siderophore transmembrane transport"/>
    <property type="evidence" value="ECO:0007669"/>
    <property type="project" value="TreeGrafter"/>
</dbReference>
<keyword evidence="4 8" id="KW-0812">Transmembrane</keyword>
<dbReference type="Gene3D" id="2.40.170.20">
    <property type="entry name" value="TonB-dependent receptor, beta-barrel domain"/>
    <property type="match status" value="1"/>
</dbReference>
<dbReference type="InterPro" id="IPR012910">
    <property type="entry name" value="Plug_dom"/>
</dbReference>
<keyword evidence="3 8" id="KW-1134">Transmembrane beta strand</keyword>
<dbReference type="Gene3D" id="2.60.40.1120">
    <property type="entry name" value="Carboxypeptidase-like, regulatory domain"/>
    <property type="match status" value="1"/>
</dbReference>
<dbReference type="SUPFAM" id="SSF49464">
    <property type="entry name" value="Carboxypeptidase regulatory domain-like"/>
    <property type="match status" value="1"/>
</dbReference>
<keyword evidence="2 8" id="KW-0813">Transport</keyword>
<comment type="similarity">
    <text evidence="8 9">Belongs to the TonB-dependent receptor family.</text>
</comment>
<dbReference type="Pfam" id="PF00593">
    <property type="entry name" value="TonB_dep_Rec_b-barrel"/>
    <property type="match status" value="1"/>
</dbReference>
<evidence type="ECO:0000256" key="6">
    <source>
        <dbReference type="ARBA" id="ARBA00023136"/>
    </source>
</evidence>
<dbReference type="SUPFAM" id="SSF56935">
    <property type="entry name" value="Porins"/>
    <property type="match status" value="1"/>
</dbReference>
<feature type="domain" description="TonB-dependent receptor plug" evidence="12">
    <location>
        <begin position="133"/>
        <end position="239"/>
    </location>
</feature>
<dbReference type="GO" id="GO:0015344">
    <property type="term" value="F:siderophore uptake transmembrane transporter activity"/>
    <property type="evidence" value="ECO:0007669"/>
    <property type="project" value="TreeGrafter"/>
</dbReference>
<evidence type="ECO:0000256" key="1">
    <source>
        <dbReference type="ARBA" id="ARBA00004571"/>
    </source>
</evidence>
<comment type="subcellular location">
    <subcellularLocation>
        <location evidence="1 8">Cell outer membrane</location>
        <topology evidence="1 8">Multi-pass membrane protein</topology>
    </subcellularLocation>
</comment>
<evidence type="ECO:0000259" key="12">
    <source>
        <dbReference type="Pfam" id="PF07715"/>
    </source>
</evidence>
<evidence type="ECO:0000256" key="4">
    <source>
        <dbReference type="ARBA" id="ARBA00022692"/>
    </source>
</evidence>
<dbReference type="InterPro" id="IPR037066">
    <property type="entry name" value="Plug_dom_sf"/>
</dbReference>
<gene>
    <name evidence="13" type="ORF">H9816_00745</name>
</gene>
<comment type="caution">
    <text evidence="13">The sequence shown here is derived from an EMBL/GenBank/DDBJ whole genome shotgun (WGS) entry which is preliminary data.</text>
</comment>
<dbReference type="PANTHER" id="PTHR30069">
    <property type="entry name" value="TONB-DEPENDENT OUTER MEMBRANE RECEPTOR"/>
    <property type="match status" value="1"/>
</dbReference>
<keyword evidence="5 9" id="KW-0798">TonB box</keyword>
<evidence type="ECO:0000256" key="7">
    <source>
        <dbReference type="ARBA" id="ARBA00023237"/>
    </source>
</evidence>
<evidence type="ECO:0000313" key="13">
    <source>
        <dbReference type="EMBL" id="HIZ14432.1"/>
    </source>
</evidence>
<sequence>MRHIIKGLCSSLLLLCVSAYALRADDAPAQPRSDANITGHVIDAATGEHLAYITVVIQGTTIGVTTDATGHYFLKNLPAGELTLEASSLGYTPVVKTVRTENDRTIEVNFTLTESTTGIEEVVVTANRNETNKKETSSIVNITSGKLFTAIASSTLSESMNFTPGLRIENNCGNCAVTQLRINGLEGQYSQILLDSRPIFSSLASVYGLDQLPTSMIERVEVVRGGGSALYGANAIGGVVNIITKEPLRNSLNLNNTTNIFGNGALDINTSLGGSFVTDDYKAGIYLFGMVKERDPYDHNGDNFSDVPGIKSETIGFRGYYRTGLHSRLTAEYHHIHEFRRGGQILDDAGNDMFDRPPHEAIIAEQLDNTIDGGGLRFDAFSADGKHKGSAYASAQNIGRKTYFGTDMQLDSYGATHDRTAVAGGQYTYTMDRLLFMPAELTVGAEYTYNHLLDRYLALGRETDQTTHVVGGYLQNEWRTRRFSLLVGGRIDKHSLMRNVVFSPRANVRYSPTENVGLRVSYSSGFRAPQVYDEDLHVDAVGGTLQLIRLAPDLRPEYSHSVSASADLYHNFGRLQTNLLVEGFYTKLNDVFTLVKIGEDAAGNLIMERRNASGATVMGLNFEGKLGIPGIFELQLGYTLQRSLYDEPFAWSENSDLPAQRRMFRTPDQYGYFTSTFDITRNFHASLFGTYTGTMLVQHTKYNETTGGYDDLEKRTPDFFDLGIRFSYLFRLSASVGLELSAGVKNILNSYQDDLDFGPMKDAGYVYGPALPRMYFVGLKLTM</sequence>
<evidence type="ECO:0000256" key="8">
    <source>
        <dbReference type="PROSITE-ProRule" id="PRU01360"/>
    </source>
</evidence>
<dbReference type="Pfam" id="PF07715">
    <property type="entry name" value="Plug"/>
    <property type="match status" value="1"/>
</dbReference>
<keyword evidence="6 8" id="KW-0472">Membrane</keyword>
<keyword evidence="13" id="KW-0675">Receptor</keyword>
<dbReference type="InterPro" id="IPR008969">
    <property type="entry name" value="CarboxyPept-like_regulatory"/>
</dbReference>
<evidence type="ECO:0000259" key="11">
    <source>
        <dbReference type="Pfam" id="PF00593"/>
    </source>
</evidence>
<organism evidence="13 14">
    <name type="scientific">Candidatus Tidjanibacter faecipullorum</name>
    <dbReference type="NCBI Taxonomy" id="2838766"/>
    <lineage>
        <taxon>Bacteria</taxon>
        <taxon>Pseudomonadati</taxon>
        <taxon>Bacteroidota</taxon>
        <taxon>Bacteroidia</taxon>
        <taxon>Bacteroidales</taxon>
        <taxon>Rikenellaceae</taxon>
        <taxon>Tidjanibacter</taxon>
    </lineage>
</organism>
<feature type="signal peptide" evidence="10">
    <location>
        <begin position="1"/>
        <end position="23"/>
    </location>
</feature>
<evidence type="ECO:0000256" key="10">
    <source>
        <dbReference type="SAM" id="SignalP"/>
    </source>
</evidence>
<name>A0A9D2ILC8_9BACT</name>
<protein>
    <submittedName>
        <fullName evidence="13">TonB-dependent receptor</fullName>
    </submittedName>
</protein>
<evidence type="ECO:0000256" key="5">
    <source>
        <dbReference type="ARBA" id="ARBA00023077"/>
    </source>
</evidence>
<dbReference type="AlphaFoldDB" id="A0A9D2ILC8"/>
<dbReference type="Pfam" id="PF13715">
    <property type="entry name" value="CarbopepD_reg_2"/>
    <property type="match status" value="1"/>
</dbReference>
<dbReference type="GO" id="GO:0009279">
    <property type="term" value="C:cell outer membrane"/>
    <property type="evidence" value="ECO:0007669"/>
    <property type="project" value="UniProtKB-SubCell"/>
</dbReference>
<feature type="chain" id="PRO_5039437843" evidence="10">
    <location>
        <begin position="24"/>
        <end position="783"/>
    </location>
</feature>
<keyword evidence="10" id="KW-0732">Signal</keyword>
<keyword evidence="7 8" id="KW-0998">Cell outer membrane</keyword>
<evidence type="ECO:0000256" key="2">
    <source>
        <dbReference type="ARBA" id="ARBA00022448"/>
    </source>
</evidence>
<dbReference type="InterPro" id="IPR036942">
    <property type="entry name" value="Beta-barrel_TonB_sf"/>
</dbReference>
<accession>A0A9D2ILC8</accession>
<evidence type="ECO:0000256" key="3">
    <source>
        <dbReference type="ARBA" id="ARBA00022452"/>
    </source>
</evidence>
<dbReference type="PROSITE" id="PS52016">
    <property type="entry name" value="TONB_DEPENDENT_REC_3"/>
    <property type="match status" value="1"/>
</dbReference>
<dbReference type="Gene3D" id="2.170.130.10">
    <property type="entry name" value="TonB-dependent receptor, plug domain"/>
    <property type="match status" value="1"/>
</dbReference>
<reference evidence="13" key="2">
    <citation type="submission" date="2021-04" db="EMBL/GenBank/DDBJ databases">
        <authorList>
            <person name="Gilroy R."/>
        </authorList>
    </citation>
    <scope>NUCLEOTIDE SEQUENCE</scope>
    <source>
        <strain evidence="13">ChiHjej11B10-19426</strain>
    </source>
</reference>
<dbReference type="InterPro" id="IPR000531">
    <property type="entry name" value="Beta-barrel_TonB"/>
</dbReference>
<evidence type="ECO:0000256" key="9">
    <source>
        <dbReference type="RuleBase" id="RU003357"/>
    </source>
</evidence>
<feature type="domain" description="TonB-dependent receptor-like beta-barrel" evidence="11">
    <location>
        <begin position="372"/>
        <end position="747"/>
    </location>
</feature>
<reference evidence="13" key="1">
    <citation type="journal article" date="2021" name="PeerJ">
        <title>Extensive microbial diversity within the chicken gut microbiome revealed by metagenomics and culture.</title>
        <authorList>
            <person name="Gilroy R."/>
            <person name="Ravi A."/>
            <person name="Getino M."/>
            <person name="Pursley I."/>
            <person name="Horton D.L."/>
            <person name="Alikhan N.F."/>
            <person name="Baker D."/>
            <person name="Gharbi K."/>
            <person name="Hall N."/>
            <person name="Watson M."/>
            <person name="Adriaenssens E.M."/>
            <person name="Foster-Nyarko E."/>
            <person name="Jarju S."/>
            <person name="Secka A."/>
            <person name="Antonio M."/>
            <person name="Oren A."/>
            <person name="Chaudhuri R.R."/>
            <person name="La Ragione R."/>
            <person name="Hildebrand F."/>
            <person name="Pallen M.J."/>
        </authorList>
    </citation>
    <scope>NUCLEOTIDE SEQUENCE</scope>
    <source>
        <strain evidence="13">ChiHjej11B10-19426</strain>
    </source>
</reference>
<dbReference type="Proteomes" id="UP000824014">
    <property type="component" value="Unassembled WGS sequence"/>
</dbReference>
<proteinExistence type="inferred from homology"/>
<dbReference type="EMBL" id="DXCC01000003">
    <property type="protein sequence ID" value="HIZ14432.1"/>
    <property type="molecule type" value="Genomic_DNA"/>
</dbReference>
<evidence type="ECO:0000313" key="14">
    <source>
        <dbReference type="Proteomes" id="UP000824014"/>
    </source>
</evidence>
<dbReference type="PANTHER" id="PTHR30069:SF57">
    <property type="entry name" value="TONB-DEPENDENT RECEPTOR"/>
    <property type="match status" value="1"/>
</dbReference>
<dbReference type="InterPro" id="IPR039426">
    <property type="entry name" value="TonB-dep_rcpt-like"/>
</dbReference>